<gene>
    <name evidence="1" type="ORF">FWILDA_LOCUS15030</name>
</gene>
<comment type="caution">
    <text evidence="1">The sequence shown here is derived from an EMBL/GenBank/DDBJ whole genome shotgun (WGS) entry which is preliminary data.</text>
</comment>
<sequence length="114" mass="13658">RDDYANWAAQNPEYKIWDYDQCLEVVENYARKNPDEEFKKYHGFNGLLHYKTVQTILMRLQKISLRPQQKWKFCSLADRYLTDALKTVETYPPLLPLSPWPVTLQNCQILLLTY</sequence>
<accession>A0A9W4T3A6</accession>
<dbReference type="EMBL" id="CAMKVN010007335">
    <property type="protein sequence ID" value="CAI2191351.1"/>
    <property type="molecule type" value="Genomic_DNA"/>
</dbReference>
<protein>
    <submittedName>
        <fullName evidence="1">2687_t:CDS:1</fullName>
    </submittedName>
</protein>
<keyword evidence="2" id="KW-1185">Reference proteome</keyword>
<dbReference type="Proteomes" id="UP001153678">
    <property type="component" value="Unassembled WGS sequence"/>
</dbReference>
<feature type="non-terminal residue" evidence="1">
    <location>
        <position position="1"/>
    </location>
</feature>
<organism evidence="1 2">
    <name type="scientific">Funneliformis geosporum</name>
    <dbReference type="NCBI Taxonomy" id="1117311"/>
    <lineage>
        <taxon>Eukaryota</taxon>
        <taxon>Fungi</taxon>
        <taxon>Fungi incertae sedis</taxon>
        <taxon>Mucoromycota</taxon>
        <taxon>Glomeromycotina</taxon>
        <taxon>Glomeromycetes</taxon>
        <taxon>Glomerales</taxon>
        <taxon>Glomeraceae</taxon>
        <taxon>Funneliformis</taxon>
    </lineage>
</organism>
<evidence type="ECO:0000313" key="1">
    <source>
        <dbReference type="EMBL" id="CAI2191351.1"/>
    </source>
</evidence>
<proteinExistence type="predicted"/>
<dbReference type="AlphaFoldDB" id="A0A9W4T3A6"/>
<name>A0A9W4T3A6_9GLOM</name>
<evidence type="ECO:0000313" key="2">
    <source>
        <dbReference type="Proteomes" id="UP001153678"/>
    </source>
</evidence>
<reference evidence="1" key="1">
    <citation type="submission" date="2022-08" db="EMBL/GenBank/DDBJ databases">
        <authorList>
            <person name="Kallberg Y."/>
            <person name="Tangrot J."/>
            <person name="Rosling A."/>
        </authorList>
    </citation>
    <scope>NUCLEOTIDE SEQUENCE</scope>
    <source>
        <strain evidence="1">Wild A</strain>
    </source>
</reference>
<dbReference type="OrthoDB" id="2303266at2759"/>